<organism evidence="4 5">
    <name type="scientific">Taishania pollutisoli</name>
    <dbReference type="NCBI Taxonomy" id="2766479"/>
    <lineage>
        <taxon>Bacteria</taxon>
        <taxon>Pseudomonadati</taxon>
        <taxon>Bacteroidota</taxon>
        <taxon>Flavobacteriia</taxon>
        <taxon>Flavobacteriales</taxon>
        <taxon>Crocinitomicaceae</taxon>
        <taxon>Taishania</taxon>
    </lineage>
</organism>
<proteinExistence type="predicted"/>
<evidence type="ECO:0000256" key="1">
    <source>
        <dbReference type="ARBA" id="ARBA00022729"/>
    </source>
</evidence>
<feature type="chain" id="PRO_5035189330" evidence="2">
    <location>
        <begin position="21"/>
        <end position="818"/>
    </location>
</feature>
<dbReference type="PANTHER" id="PTHR24273">
    <property type="entry name" value="FI04643P-RELATED"/>
    <property type="match status" value="1"/>
</dbReference>
<name>A0A8J6TY73_9FLAO</name>
<feature type="signal peptide" evidence="2">
    <location>
        <begin position="1"/>
        <end position="20"/>
    </location>
</feature>
<dbReference type="Gene3D" id="2.60.40.10">
    <property type="entry name" value="Immunoglobulins"/>
    <property type="match status" value="2"/>
</dbReference>
<evidence type="ECO:0000259" key="3">
    <source>
        <dbReference type="Pfam" id="PF18962"/>
    </source>
</evidence>
<gene>
    <name evidence="4" type="ORF">H9Y05_14005</name>
</gene>
<keyword evidence="5" id="KW-1185">Reference proteome</keyword>
<reference evidence="4" key="1">
    <citation type="submission" date="2020-09" db="EMBL/GenBank/DDBJ databases">
        <title>Taishania pollutisoli gen. nov., sp. nov., Isolated from Tetrabromobisphenol A-Contaminated Soil.</title>
        <authorList>
            <person name="Chen Q."/>
        </authorList>
    </citation>
    <scope>NUCLEOTIDE SEQUENCE</scope>
    <source>
        <strain evidence="4">CZZ-1</strain>
    </source>
</reference>
<dbReference type="AlphaFoldDB" id="A0A8J6TY73"/>
<keyword evidence="1 2" id="KW-0732">Signal</keyword>
<dbReference type="InterPro" id="IPR026444">
    <property type="entry name" value="Secre_tail"/>
</dbReference>
<sequence>MKLLILLLFALALNSNQLQAQIQNLTYSGCSLYNSGSPSYYNYNKVFNSVQLATHDVLLTVSYLGCNPYTTNSGGIRLSGTTFVQPDVPVGNCSYLTTTYTIPKDVFNQAVIDGGGSIKFEFYIRDRCSPGTGCSYSNDPCIQIGAAVDYSCVPTSGTHTVTSCGPYTWIDGLTYETSNNTATHTLVNAAGCDSTVTLNLTVGDNLAPVADTPTLQDVTTQCSVTSLNAPTATDNCTGTVTATHNVTLPIVTQGTTVVTWTYNDGNGNIATQTQNVIIADNTAPVPTVTMLPDITDPCSVTTLTVPTATDNCAGTVAATHDITLPITTQGTTVVTWTYDDGNGNTVTQTQQVTIEDNTAPVPTLAALNPVTAQCEVTTLTAPTATDNCAGTVTATHDVTLPIATQGTTVVTWTYDDGNGNTATQTQQVIITDNTAPVPAITTLQHVASTCSVATLTAPTATDNCAGTINGTPNVTFPITTPGTTIVIWTYNDGNGNTATQTQQVIIADNTAPVADVTTLNPVTATCSIASLIPPTATDNCAGTINGTPNVTFPITQQGTFVITWTYNDGNGNTSTQTQSITIDDQTAPVANNAILSPVTANCEVTSLTPPTATDNCTGTVTGTHDAVLPITTSGTTVVTWTYNDGNGNTSTQTQQVIVNSAIENGITQVDAVTLQADATGTGYTYKWIDCANGNTVISGETGRTFSITTAGSYACEISNGICTVTTDCISSTMGIDENNVGTELFVYPNPTSGSVTIDLGEVVNHANVTIYNTLGQLVGTESFDAIREISVLLKGEPGMYLVHIQTEGQSAIVNVIKK</sequence>
<protein>
    <submittedName>
        <fullName evidence="4">T9SS type A sorting domain-containing protein</fullName>
    </submittedName>
</protein>
<evidence type="ECO:0000256" key="2">
    <source>
        <dbReference type="SAM" id="SignalP"/>
    </source>
</evidence>
<feature type="domain" description="Secretion system C-terminal sorting" evidence="3">
    <location>
        <begin position="746"/>
        <end position="812"/>
    </location>
</feature>
<dbReference type="Pfam" id="PF18962">
    <property type="entry name" value="Por_Secre_tail"/>
    <property type="match status" value="1"/>
</dbReference>
<dbReference type="Gene3D" id="3.30.1300.70">
    <property type="match status" value="4"/>
</dbReference>
<dbReference type="Proteomes" id="UP000652681">
    <property type="component" value="Unassembled WGS sequence"/>
</dbReference>
<dbReference type="NCBIfam" id="TIGR04183">
    <property type="entry name" value="Por_Secre_tail"/>
    <property type="match status" value="1"/>
</dbReference>
<dbReference type="RefSeq" id="WP_216714640.1">
    <property type="nucleotide sequence ID" value="NZ_JACVEL010000012.1"/>
</dbReference>
<accession>A0A8J6TY73</accession>
<evidence type="ECO:0000313" key="4">
    <source>
        <dbReference type="EMBL" id="MBC9813586.1"/>
    </source>
</evidence>
<dbReference type="PANTHER" id="PTHR24273:SF32">
    <property type="entry name" value="HYALIN"/>
    <property type="match status" value="1"/>
</dbReference>
<dbReference type="EMBL" id="JACVEL010000012">
    <property type="protein sequence ID" value="MBC9813586.1"/>
    <property type="molecule type" value="Genomic_DNA"/>
</dbReference>
<evidence type="ECO:0000313" key="5">
    <source>
        <dbReference type="Proteomes" id="UP000652681"/>
    </source>
</evidence>
<dbReference type="InterPro" id="IPR013783">
    <property type="entry name" value="Ig-like_fold"/>
</dbReference>
<comment type="caution">
    <text evidence="4">The sequence shown here is derived from an EMBL/GenBank/DDBJ whole genome shotgun (WGS) entry which is preliminary data.</text>
</comment>